<dbReference type="InterPro" id="IPR023296">
    <property type="entry name" value="Glyco_hydro_beta-prop_sf"/>
</dbReference>
<evidence type="ECO:0000313" key="3">
    <source>
        <dbReference type="Proteomes" id="UP000004947"/>
    </source>
</evidence>
<dbReference type="AlphaFoldDB" id="A6DPE3"/>
<comment type="caution">
    <text evidence="2">The sequence shown here is derived from an EMBL/GenBank/DDBJ whole genome shotgun (WGS) entry which is preliminary data.</text>
</comment>
<proteinExistence type="predicted"/>
<dbReference type="Gene3D" id="2.115.10.20">
    <property type="entry name" value="Glycosyl hydrolase domain, family 43"/>
    <property type="match status" value="1"/>
</dbReference>
<dbReference type="RefSeq" id="WP_007279725.1">
    <property type="nucleotide sequence ID" value="NZ_ABCK01000016.1"/>
</dbReference>
<dbReference type="eggNOG" id="ENOG502Z88C">
    <property type="taxonomic scope" value="Bacteria"/>
</dbReference>
<feature type="chain" id="PRO_5002694215" evidence="1">
    <location>
        <begin position="21"/>
        <end position="488"/>
    </location>
</feature>
<name>A6DPE3_9BACT</name>
<accession>A6DPE3</accession>
<evidence type="ECO:0000313" key="2">
    <source>
        <dbReference type="EMBL" id="EDM26439.1"/>
    </source>
</evidence>
<sequence>MKKFSTAFCLAALLSTSLSAKNQWRIDSNEEWKAATSQASELKIENGLAQPQAKNAQFSSVIKSFDEKQKLDNIQFKQSAIWDNWEQIDDITPPGLGNAYVFLPVAPGDYYILAQPPKPKVKYPKGLDKKEKKAFLNKYYKENPDKKPIGGYHSWHSTDLKSWTHCGPISNSRWVTTAEYADGKFYIYYDEPNDQDPHLIIDTDLKDGKIGQEMGKVFDDPTHGSDIAAFRDEDGTFHLIYEDWSPINAQQNAWDSPLAGRVSSPDGIKGFTFGQHPNIIDHRTTPTGKKGTFKHGATKAVNGTGILEYEIHEPKQNAYGDYSMIKIGEDYHIFCDYDPADHSQKMKMGRFTGNDLNKEFTWSGSMGDGFHPDPSIGFAEGKFYAVMQQKTDFVSSGPWLDGLEVRAGADSNGDGKVDQWTDWQKIKESYTQKPGFARIVDVDPATLDCSSLPASQSFQFEFRTTSIHNKLKDQLIHPVLDRVEVNFK</sequence>
<organism evidence="2 3">
    <name type="scientific">Lentisphaera araneosa HTCC2155</name>
    <dbReference type="NCBI Taxonomy" id="313628"/>
    <lineage>
        <taxon>Bacteria</taxon>
        <taxon>Pseudomonadati</taxon>
        <taxon>Lentisphaerota</taxon>
        <taxon>Lentisphaeria</taxon>
        <taxon>Lentisphaerales</taxon>
        <taxon>Lentisphaeraceae</taxon>
        <taxon>Lentisphaera</taxon>
    </lineage>
</organism>
<evidence type="ECO:0000256" key="1">
    <source>
        <dbReference type="SAM" id="SignalP"/>
    </source>
</evidence>
<protein>
    <submittedName>
        <fullName evidence="2">Uncharacterized protein</fullName>
    </submittedName>
</protein>
<reference evidence="2 3" key="1">
    <citation type="journal article" date="2010" name="J. Bacteriol.">
        <title>Genome sequence of Lentisphaera araneosa HTCC2155T, the type species of the order Lentisphaerales in the phylum Lentisphaerae.</title>
        <authorList>
            <person name="Thrash J.C."/>
            <person name="Cho J.C."/>
            <person name="Vergin K.L."/>
            <person name="Morris R.M."/>
            <person name="Giovannoni S.J."/>
        </authorList>
    </citation>
    <scope>NUCLEOTIDE SEQUENCE [LARGE SCALE GENOMIC DNA]</scope>
    <source>
        <strain evidence="2 3">HTCC2155</strain>
    </source>
</reference>
<dbReference type="SUPFAM" id="SSF75005">
    <property type="entry name" value="Arabinanase/levansucrase/invertase"/>
    <property type="match status" value="1"/>
</dbReference>
<keyword evidence="3" id="KW-1185">Reference proteome</keyword>
<gene>
    <name evidence="2" type="ORF">LNTAR_05674</name>
</gene>
<keyword evidence="1" id="KW-0732">Signal</keyword>
<feature type="signal peptide" evidence="1">
    <location>
        <begin position="1"/>
        <end position="20"/>
    </location>
</feature>
<dbReference type="EMBL" id="ABCK01000016">
    <property type="protein sequence ID" value="EDM26439.1"/>
    <property type="molecule type" value="Genomic_DNA"/>
</dbReference>
<dbReference type="Proteomes" id="UP000004947">
    <property type="component" value="Unassembled WGS sequence"/>
</dbReference>
<dbReference type="OrthoDB" id="9763933at2"/>